<dbReference type="SUPFAM" id="SSF48498">
    <property type="entry name" value="Tetracyclin repressor-like, C-terminal domain"/>
    <property type="match status" value="1"/>
</dbReference>
<evidence type="ECO:0000259" key="5">
    <source>
        <dbReference type="PROSITE" id="PS50977"/>
    </source>
</evidence>
<feature type="domain" description="HTH tetR-type" evidence="5">
    <location>
        <begin position="12"/>
        <end position="72"/>
    </location>
</feature>
<dbReference type="Gene3D" id="1.10.357.10">
    <property type="entry name" value="Tetracycline Repressor, domain 2"/>
    <property type="match status" value="1"/>
</dbReference>
<dbReference type="PRINTS" id="PR00455">
    <property type="entry name" value="HTHTETR"/>
</dbReference>
<sequence length="216" mass="22794">MSSSVGDVTAVGGMRERLTEAAAALIATGGAASLSARKVAARAGTSTMSVYTHFGSMEALVLAVVEEGFARLARRFADLSDPDPATHLALQTVAYVENARDNPELYAVMFGVAPMGVYRPGAPERFDLGRRDTLDRVADVLGRAVAEGRVRDAGGSALAVRWWTIVHGYVLLESAGYLEPVRSAERVLGPLLVDLLVGEGDDPGRAAESVRRALTP</sequence>
<keyword evidence="3" id="KW-0804">Transcription</keyword>
<dbReference type="SUPFAM" id="SSF46689">
    <property type="entry name" value="Homeodomain-like"/>
    <property type="match status" value="1"/>
</dbReference>
<comment type="caution">
    <text evidence="6">The sequence shown here is derived from an EMBL/GenBank/DDBJ whole genome shotgun (WGS) entry which is preliminary data.</text>
</comment>
<dbReference type="EMBL" id="VUJV01000001">
    <property type="protein sequence ID" value="KAA1420930.1"/>
    <property type="molecule type" value="Genomic_DNA"/>
</dbReference>
<dbReference type="GO" id="GO:0000976">
    <property type="term" value="F:transcription cis-regulatory region binding"/>
    <property type="evidence" value="ECO:0007669"/>
    <property type="project" value="TreeGrafter"/>
</dbReference>
<dbReference type="Pfam" id="PF13305">
    <property type="entry name" value="TetR_C_33"/>
    <property type="match status" value="1"/>
</dbReference>
<dbReference type="InterPro" id="IPR036271">
    <property type="entry name" value="Tet_transcr_reg_TetR-rel_C_sf"/>
</dbReference>
<gene>
    <name evidence="6" type="ORF">F0U44_00870</name>
</gene>
<keyword evidence="1" id="KW-0805">Transcription regulation</keyword>
<dbReference type="PROSITE" id="PS50977">
    <property type="entry name" value="HTH_TETR_2"/>
    <property type="match status" value="1"/>
</dbReference>
<dbReference type="InterPro" id="IPR001647">
    <property type="entry name" value="HTH_TetR"/>
</dbReference>
<accession>A0A5B1LMA3</accession>
<reference evidence="6 7" key="2">
    <citation type="submission" date="2019-09" db="EMBL/GenBank/DDBJ databases">
        <authorList>
            <person name="Jin C."/>
        </authorList>
    </citation>
    <scope>NUCLEOTIDE SEQUENCE [LARGE SCALE GENOMIC DNA]</scope>
    <source>
        <strain evidence="6 7">BN130099</strain>
    </source>
</reference>
<dbReference type="GO" id="GO:0003700">
    <property type="term" value="F:DNA-binding transcription factor activity"/>
    <property type="evidence" value="ECO:0007669"/>
    <property type="project" value="TreeGrafter"/>
</dbReference>
<evidence type="ECO:0000313" key="7">
    <source>
        <dbReference type="Proteomes" id="UP000325003"/>
    </source>
</evidence>
<name>A0A5B1LMA3_9ACTN</name>
<dbReference type="PANTHER" id="PTHR30055">
    <property type="entry name" value="HTH-TYPE TRANSCRIPTIONAL REGULATOR RUTR"/>
    <property type="match status" value="1"/>
</dbReference>
<keyword evidence="2 4" id="KW-0238">DNA-binding</keyword>
<dbReference type="AlphaFoldDB" id="A0A5B1LMA3"/>
<reference evidence="6 7" key="1">
    <citation type="submission" date="2019-09" db="EMBL/GenBank/DDBJ databases">
        <title>Nocardioides panacisoli sp. nov., isolated from the soil of a ginseng field.</title>
        <authorList>
            <person name="Cho C."/>
        </authorList>
    </citation>
    <scope>NUCLEOTIDE SEQUENCE [LARGE SCALE GENOMIC DNA]</scope>
    <source>
        <strain evidence="6 7">BN130099</strain>
    </source>
</reference>
<feature type="DNA-binding region" description="H-T-H motif" evidence="4">
    <location>
        <begin position="35"/>
        <end position="54"/>
    </location>
</feature>
<dbReference type="Pfam" id="PF00440">
    <property type="entry name" value="TetR_N"/>
    <property type="match status" value="1"/>
</dbReference>
<proteinExistence type="predicted"/>
<dbReference type="InterPro" id="IPR009057">
    <property type="entry name" value="Homeodomain-like_sf"/>
</dbReference>
<evidence type="ECO:0000313" key="6">
    <source>
        <dbReference type="EMBL" id="KAA1420930.1"/>
    </source>
</evidence>
<dbReference type="PANTHER" id="PTHR30055:SF234">
    <property type="entry name" value="HTH-TYPE TRANSCRIPTIONAL REGULATOR BETI"/>
    <property type="match status" value="1"/>
</dbReference>
<dbReference type="InterPro" id="IPR050109">
    <property type="entry name" value="HTH-type_TetR-like_transc_reg"/>
</dbReference>
<evidence type="ECO:0000256" key="1">
    <source>
        <dbReference type="ARBA" id="ARBA00023015"/>
    </source>
</evidence>
<dbReference type="Proteomes" id="UP000325003">
    <property type="component" value="Unassembled WGS sequence"/>
</dbReference>
<keyword evidence="7" id="KW-1185">Reference proteome</keyword>
<dbReference type="RefSeq" id="WP_149726390.1">
    <property type="nucleotide sequence ID" value="NZ_VUJV01000001.1"/>
</dbReference>
<dbReference type="InterPro" id="IPR025996">
    <property type="entry name" value="MT1864/Rv1816-like_C"/>
</dbReference>
<evidence type="ECO:0000256" key="4">
    <source>
        <dbReference type="PROSITE-ProRule" id="PRU00335"/>
    </source>
</evidence>
<evidence type="ECO:0000256" key="2">
    <source>
        <dbReference type="ARBA" id="ARBA00023125"/>
    </source>
</evidence>
<evidence type="ECO:0000256" key="3">
    <source>
        <dbReference type="ARBA" id="ARBA00023163"/>
    </source>
</evidence>
<organism evidence="6 7">
    <name type="scientific">Nocardioides humilatus</name>
    <dbReference type="NCBI Taxonomy" id="2607660"/>
    <lineage>
        <taxon>Bacteria</taxon>
        <taxon>Bacillati</taxon>
        <taxon>Actinomycetota</taxon>
        <taxon>Actinomycetes</taxon>
        <taxon>Propionibacteriales</taxon>
        <taxon>Nocardioidaceae</taxon>
        <taxon>Nocardioides</taxon>
    </lineage>
</organism>
<protein>
    <submittedName>
        <fullName evidence="6">TetR/AcrR family transcriptional regulator</fullName>
    </submittedName>
</protein>